<sequence>MEMMVSLSREGEKRKPLTTTAMPTPFIVSEPLFSNAIQVLLVPIPSPTSTLKPFVVSEPLFLWRQPSLADADHITDAFALRRLRTFLLRRQQSPTDVDPITDALRSL</sequence>
<gene>
    <name evidence="2" type="primary">LOC120255197</name>
</gene>
<protein>
    <submittedName>
        <fullName evidence="2">Uncharacterized protein LOC120255197</fullName>
    </submittedName>
</protein>
<name>A0AB40AW14_DIOCR</name>
<proteinExistence type="predicted"/>
<keyword evidence="1" id="KW-1185">Reference proteome</keyword>
<reference evidence="2" key="1">
    <citation type="submission" date="2025-08" db="UniProtKB">
        <authorList>
            <consortium name="RefSeq"/>
        </authorList>
    </citation>
    <scope>IDENTIFICATION</scope>
</reference>
<accession>A0AB40AW14</accession>
<dbReference type="AlphaFoldDB" id="A0AB40AW14"/>
<dbReference type="RefSeq" id="XP_039119022.1">
    <property type="nucleotide sequence ID" value="XM_039263088.1"/>
</dbReference>
<dbReference type="Proteomes" id="UP001515500">
    <property type="component" value="Chromosome 3"/>
</dbReference>
<evidence type="ECO:0000313" key="2">
    <source>
        <dbReference type="RefSeq" id="XP_039119022.1"/>
    </source>
</evidence>
<organism evidence="1 2">
    <name type="scientific">Dioscorea cayennensis subsp. rotundata</name>
    <name type="common">White Guinea yam</name>
    <name type="synonym">Dioscorea rotundata</name>
    <dbReference type="NCBI Taxonomy" id="55577"/>
    <lineage>
        <taxon>Eukaryota</taxon>
        <taxon>Viridiplantae</taxon>
        <taxon>Streptophyta</taxon>
        <taxon>Embryophyta</taxon>
        <taxon>Tracheophyta</taxon>
        <taxon>Spermatophyta</taxon>
        <taxon>Magnoliopsida</taxon>
        <taxon>Liliopsida</taxon>
        <taxon>Dioscoreales</taxon>
        <taxon>Dioscoreaceae</taxon>
        <taxon>Dioscorea</taxon>
    </lineage>
</organism>
<dbReference type="GeneID" id="120255197"/>
<evidence type="ECO:0000313" key="1">
    <source>
        <dbReference type="Proteomes" id="UP001515500"/>
    </source>
</evidence>